<keyword evidence="3 6" id="KW-0812">Transmembrane</keyword>
<comment type="subcellular location">
    <subcellularLocation>
        <location evidence="1">Cell membrane</location>
        <topology evidence="1">Multi-pass membrane protein</topology>
    </subcellularLocation>
</comment>
<dbReference type="PANTHER" id="PTHR30213:SF0">
    <property type="entry name" value="UPF0761 MEMBRANE PROTEIN YIHY"/>
    <property type="match status" value="1"/>
</dbReference>
<sequence length="270" mass="30164">MSEAVRFVKELIKRFSDHEVAGLSAQLAYFFLLSLFPFMIFLFALVGYLPITQEEVLAYVRAYTPSDTLELVTSNLPEAGGGLLSVGIIGTLWSASNGINAVMRAFNHAYEVDENRPFLLSRFIAIFLTIAMFIVMIVALLLPVFGKVIGSTLSSYFGVSDEFIAVWEALRWLTSFLLIFFVLSSLYILAPNHRVHLRQALVGAVFATVAWQVVSLLFSFYVANFANYSSTYGSLGGIIILMIWFYLTGMIVLIGGEINAMLRKRKAFRN</sequence>
<accession>A0A0A5IAZ9</accession>
<keyword evidence="2" id="KW-1003">Cell membrane</keyword>
<proteinExistence type="predicted"/>
<reference evidence="7 8" key="1">
    <citation type="submission" date="2013-08" db="EMBL/GenBank/DDBJ databases">
        <authorList>
            <person name="Huang J."/>
            <person name="Wang G."/>
        </authorList>
    </citation>
    <scope>NUCLEOTIDE SEQUENCE [LARGE SCALE GENOMIC DNA]</scope>
    <source>
        <strain evidence="7 8">JSM 076056</strain>
    </source>
</reference>
<dbReference type="InterPro" id="IPR017039">
    <property type="entry name" value="Virul_fac_BrkB"/>
</dbReference>
<evidence type="ECO:0000313" key="8">
    <source>
        <dbReference type="Proteomes" id="UP000030528"/>
    </source>
</evidence>
<gene>
    <name evidence="7" type="ORF">N781_14035</name>
</gene>
<protein>
    <submittedName>
        <fullName evidence="7">Ribonuclease yfkH</fullName>
    </submittedName>
</protein>
<dbReference type="EMBL" id="AVPE01000004">
    <property type="protein sequence ID" value="KGX92987.1"/>
    <property type="molecule type" value="Genomic_DNA"/>
</dbReference>
<feature type="transmembrane region" description="Helical" evidence="6">
    <location>
        <begin position="27"/>
        <end position="51"/>
    </location>
</feature>
<dbReference type="GO" id="GO:0005886">
    <property type="term" value="C:plasma membrane"/>
    <property type="evidence" value="ECO:0007669"/>
    <property type="project" value="UniProtKB-SubCell"/>
</dbReference>
<name>A0A0A5IAZ9_9BACI</name>
<dbReference type="OrthoDB" id="9775903at2"/>
<keyword evidence="5 6" id="KW-0472">Membrane</keyword>
<dbReference type="PIRSF" id="PIRSF035875">
    <property type="entry name" value="RNase_BN"/>
    <property type="match status" value="1"/>
</dbReference>
<feature type="transmembrane region" description="Helical" evidence="6">
    <location>
        <begin position="235"/>
        <end position="256"/>
    </location>
</feature>
<dbReference type="NCBIfam" id="TIGR00765">
    <property type="entry name" value="yihY_not_rbn"/>
    <property type="match status" value="1"/>
</dbReference>
<dbReference type="PANTHER" id="PTHR30213">
    <property type="entry name" value="INNER MEMBRANE PROTEIN YHJD"/>
    <property type="match status" value="1"/>
</dbReference>
<keyword evidence="4 6" id="KW-1133">Transmembrane helix</keyword>
<evidence type="ECO:0000256" key="5">
    <source>
        <dbReference type="ARBA" id="ARBA00023136"/>
    </source>
</evidence>
<organism evidence="7 8">
    <name type="scientific">Pontibacillus halophilus JSM 076056 = DSM 19796</name>
    <dbReference type="NCBI Taxonomy" id="1385510"/>
    <lineage>
        <taxon>Bacteria</taxon>
        <taxon>Bacillati</taxon>
        <taxon>Bacillota</taxon>
        <taxon>Bacilli</taxon>
        <taxon>Bacillales</taxon>
        <taxon>Bacillaceae</taxon>
        <taxon>Pontibacillus</taxon>
    </lineage>
</organism>
<evidence type="ECO:0000313" key="7">
    <source>
        <dbReference type="EMBL" id="KGX92987.1"/>
    </source>
</evidence>
<dbReference type="eggNOG" id="COG1295">
    <property type="taxonomic scope" value="Bacteria"/>
</dbReference>
<evidence type="ECO:0000256" key="1">
    <source>
        <dbReference type="ARBA" id="ARBA00004651"/>
    </source>
</evidence>
<evidence type="ECO:0000256" key="6">
    <source>
        <dbReference type="SAM" id="Phobius"/>
    </source>
</evidence>
<keyword evidence="8" id="KW-1185">Reference proteome</keyword>
<dbReference type="RefSeq" id="WP_026800066.1">
    <property type="nucleotide sequence ID" value="NZ_AULI01000006.1"/>
</dbReference>
<dbReference type="AlphaFoldDB" id="A0A0A5IAZ9"/>
<evidence type="ECO:0000256" key="4">
    <source>
        <dbReference type="ARBA" id="ARBA00022989"/>
    </source>
</evidence>
<dbReference type="Pfam" id="PF03631">
    <property type="entry name" value="Virul_fac_BrkB"/>
    <property type="match status" value="1"/>
</dbReference>
<evidence type="ECO:0000256" key="3">
    <source>
        <dbReference type="ARBA" id="ARBA00022692"/>
    </source>
</evidence>
<evidence type="ECO:0000256" key="2">
    <source>
        <dbReference type="ARBA" id="ARBA00022475"/>
    </source>
</evidence>
<feature type="transmembrane region" description="Helical" evidence="6">
    <location>
        <begin position="169"/>
        <end position="189"/>
    </location>
</feature>
<dbReference type="Proteomes" id="UP000030528">
    <property type="component" value="Unassembled WGS sequence"/>
</dbReference>
<feature type="transmembrane region" description="Helical" evidence="6">
    <location>
        <begin position="201"/>
        <end position="223"/>
    </location>
</feature>
<dbReference type="STRING" id="1385510.GCA_000425205_01639"/>
<feature type="transmembrane region" description="Helical" evidence="6">
    <location>
        <begin position="123"/>
        <end position="149"/>
    </location>
</feature>
<comment type="caution">
    <text evidence="7">The sequence shown here is derived from an EMBL/GenBank/DDBJ whole genome shotgun (WGS) entry which is preliminary data.</text>
</comment>